<comment type="caution">
    <text evidence="3">The sequence shown here is derived from an EMBL/GenBank/DDBJ whole genome shotgun (WGS) entry which is preliminary data.</text>
</comment>
<sequence>MLFACGGDGGVDLANGGSSGNDGSEEPCDCEAVLTVSLYDCKNVPENQIPTLCNSTNSISLDSPATVVMRLLDPEGAAAANEIVNLVSEQATPSSPQVLTDANGYAIATLFAKVDSAAAGTITATDANYGAEGKANYSVGATDLVMSMSSSLPTGEELAVDATATFTVRITNVDNELYTTPVSVAFTSSCAENNLASISETVTTINGIATAIYEPKGCSGTDTVTATPSLSVLNTEQLDIDIATTTASSIAFVSAAPTTIYLAESVGDKISTLTFKVLDKVGQPKSGQTVDFSSDSDLHGLSFSPESAESNAEGLVVTRVTSGNMPGVALVSASFVDEDNITVSTVSNSLAIHTGVPSQHGLSLAAETLAVEAWGTDGIDVNVTMRISDENNNPVPDNTTVYFRTDGGQVAGSCLTSGQDSNSGCTVKWTSQDSRPQGHTTQLPQGACNAPGIIPAFGAGRLTILGVTVGQESFYDANGNSVFDTGETYSALSEAWLDSNENGVRDTSGILNPDLVNVGEVFRDYNTNNEFDSATGVKDSNAPAASITELYNGLLCTIENDAAGICTRDLVEVRDSLVMIMTTSAANILLSDSSNTSAVTNVDVTSGPVSLTLTVQDLNGNQMPAGTTVSVGTTNGELGDATSFVIPDGVGLCSIYQIVVEPESSPNGKSVGLLTISTESPNGLITSRTITVTDAG</sequence>
<dbReference type="SMART" id="SM00634">
    <property type="entry name" value="BID_1"/>
    <property type="match status" value="2"/>
</dbReference>
<dbReference type="Gene3D" id="2.60.40.10">
    <property type="entry name" value="Immunoglobulins"/>
    <property type="match status" value="3"/>
</dbReference>
<feature type="domain" description="Big-1" evidence="2">
    <location>
        <begin position="48"/>
        <end position="136"/>
    </location>
</feature>
<evidence type="ECO:0000259" key="2">
    <source>
        <dbReference type="SMART" id="SM00634"/>
    </source>
</evidence>
<dbReference type="RefSeq" id="WP_329776987.1">
    <property type="nucleotide sequence ID" value="NZ_JAYDYW010000021.1"/>
</dbReference>
<dbReference type="SUPFAM" id="SSF49373">
    <property type="entry name" value="Invasin/intimin cell-adhesion fragments"/>
    <property type="match status" value="2"/>
</dbReference>
<feature type="domain" description="Big-1" evidence="2">
    <location>
        <begin position="249"/>
        <end position="345"/>
    </location>
</feature>
<gene>
    <name evidence="3" type="ORF">SNR37_001924</name>
</gene>
<evidence type="ECO:0000256" key="1">
    <source>
        <dbReference type="ARBA" id="ARBA00010116"/>
    </source>
</evidence>
<evidence type="ECO:0000313" key="4">
    <source>
        <dbReference type="Proteomes" id="UP001310248"/>
    </source>
</evidence>
<accession>A0ABU7GAW6</accession>
<name>A0ABU7GAW6_9ALTE</name>
<proteinExistence type="inferred from homology"/>
<organism evidence="3 4">
    <name type="scientific">Agarivorans aestuarii</name>
    <dbReference type="NCBI Taxonomy" id="1563703"/>
    <lineage>
        <taxon>Bacteria</taxon>
        <taxon>Pseudomonadati</taxon>
        <taxon>Pseudomonadota</taxon>
        <taxon>Gammaproteobacteria</taxon>
        <taxon>Alteromonadales</taxon>
        <taxon>Alteromonadaceae</taxon>
        <taxon>Agarivorans</taxon>
    </lineage>
</organism>
<comment type="similarity">
    <text evidence="1">Belongs to the intimin/invasin family.</text>
</comment>
<dbReference type="Proteomes" id="UP001310248">
    <property type="component" value="Unassembled WGS sequence"/>
</dbReference>
<reference evidence="4" key="1">
    <citation type="submission" date="2023-07" db="EMBL/GenBank/DDBJ databases">
        <title>Draft genome sequence of Agarivorans aestuarii strain ZMCS4, a CAZymes producing bacteria isolated from the marine brown algae Clodostephus spongiosus.</title>
        <authorList>
            <person name="Lorente B."/>
            <person name="Cabral C."/>
            <person name="Frias J."/>
            <person name="Faria J."/>
            <person name="Toubarro D."/>
        </authorList>
    </citation>
    <scope>NUCLEOTIDE SEQUENCE [LARGE SCALE GENOMIC DNA]</scope>
    <source>
        <strain evidence="4">ZMCS4</strain>
    </source>
</reference>
<dbReference type="InterPro" id="IPR003344">
    <property type="entry name" value="Big_1_dom"/>
</dbReference>
<dbReference type="EMBL" id="JAYDYW010000021">
    <property type="protein sequence ID" value="MEE1676314.1"/>
    <property type="molecule type" value="Genomic_DNA"/>
</dbReference>
<dbReference type="InterPro" id="IPR013783">
    <property type="entry name" value="Ig-like_fold"/>
</dbReference>
<keyword evidence="4" id="KW-1185">Reference proteome</keyword>
<protein>
    <recommendedName>
        <fullName evidence="2">Big-1 domain-containing protein</fullName>
    </recommendedName>
</protein>
<dbReference type="InterPro" id="IPR008964">
    <property type="entry name" value="Invasin/intimin_cell_adhesion"/>
</dbReference>
<evidence type="ECO:0000313" key="3">
    <source>
        <dbReference type="EMBL" id="MEE1676314.1"/>
    </source>
</evidence>